<dbReference type="EMBL" id="CAJGYO010000018">
    <property type="protein sequence ID" value="CAD6336568.1"/>
    <property type="molecule type" value="Genomic_DNA"/>
</dbReference>
<evidence type="ECO:0000259" key="1">
    <source>
        <dbReference type="Pfam" id="PF14510"/>
    </source>
</evidence>
<dbReference type="PANTHER" id="PTHR48040">
    <property type="entry name" value="PLEIOTROPIC DRUG RESISTANCE PROTEIN 1-LIKE ISOFORM X1"/>
    <property type="match status" value="1"/>
</dbReference>
<name>A0A811S6P5_9POAL</name>
<protein>
    <recommendedName>
        <fullName evidence="1">Pleiotropic ABC efflux transporter N-terminal domain-containing protein</fullName>
    </recommendedName>
</protein>
<dbReference type="InterPro" id="IPR029481">
    <property type="entry name" value="ABC_trans_N"/>
</dbReference>
<accession>A0A811S6P5</accession>
<reference evidence="2" key="1">
    <citation type="submission" date="2020-10" db="EMBL/GenBank/DDBJ databases">
        <authorList>
            <person name="Han B."/>
            <person name="Lu T."/>
            <person name="Zhao Q."/>
            <person name="Huang X."/>
            <person name="Zhao Y."/>
        </authorList>
    </citation>
    <scope>NUCLEOTIDE SEQUENCE</scope>
</reference>
<organism evidence="2 3">
    <name type="scientific">Miscanthus lutarioriparius</name>
    <dbReference type="NCBI Taxonomy" id="422564"/>
    <lineage>
        <taxon>Eukaryota</taxon>
        <taxon>Viridiplantae</taxon>
        <taxon>Streptophyta</taxon>
        <taxon>Embryophyta</taxon>
        <taxon>Tracheophyta</taxon>
        <taxon>Spermatophyta</taxon>
        <taxon>Magnoliopsida</taxon>
        <taxon>Liliopsida</taxon>
        <taxon>Poales</taxon>
        <taxon>Poaceae</taxon>
        <taxon>PACMAD clade</taxon>
        <taxon>Panicoideae</taxon>
        <taxon>Andropogonodae</taxon>
        <taxon>Andropogoneae</taxon>
        <taxon>Saccharinae</taxon>
        <taxon>Miscanthus</taxon>
    </lineage>
</organism>
<dbReference type="PANTHER" id="PTHR48040:SF35">
    <property type="entry name" value="ABC TRANSPORTER G FAMILY MEMBER 39-LIKE"/>
    <property type="match status" value="1"/>
</dbReference>
<dbReference type="OrthoDB" id="66620at2759"/>
<gene>
    <name evidence="2" type="ORF">NCGR_LOCUS60666</name>
</gene>
<dbReference type="Pfam" id="PF14510">
    <property type="entry name" value="ABC_trans_N"/>
    <property type="match status" value="1"/>
</dbReference>
<evidence type="ECO:0000313" key="2">
    <source>
        <dbReference type="EMBL" id="CAD6336568.1"/>
    </source>
</evidence>
<evidence type="ECO:0000313" key="3">
    <source>
        <dbReference type="Proteomes" id="UP000604825"/>
    </source>
</evidence>
<feature type="domain" description="Pleiotropic ABC efflux transporter N-terminal" evidence="1">
    <location>
        <begin position="93"/>
        <end position="141"/>
    </location>
</feature>
<sequence>MRRDSGGSVWRSGGNDIFSRSSRRDMDDDGEALRWATLEKLPTRDRVRRAIIFPPLPAGDDAGTGQGLVDVDVLSLGPGERRALLERLVRVADEDHERFLVKLRERLDRFGIDMPTIEVRFEHLNVEAEVRVGSSGIPTVLHSITNTLEEAATALHLLRSRKRALPILHDVSGIIKPRRPTRIRQDHLAAGTGRKARQRPQGFWQSVLQRAWHGGICASEDGCVYISQHDLHIAEMTVRETLAFSARCQGVGFRFGNNTSLVPLA</sequence>
<dbReference type="AlphaFoldDB" id="A0A811S6P5"/>
<dbReference type="Proteomes" id="UP000604825">
    <property type="component" value="Unassembled WGS sequence"/>
</dbReference>
<proteinExistence type="predicted"/>
<comment type="caution">
    <text evidence="2">The sequence shown here is derived from an EMBL/GenBank/DDBJ whole genome shotgun (WGS) entry which is preliminary data.</text>
</comment>
<keyword evidence="3" id="KW-1185">Reference proteome</keyword>